<name>A0A0A9C345_ARUDO</name>
<dbReference type="EMBL" id="GBRH01230085">
    <property type="protein sequence ID" value="JAD67810.1"/>
    <property type="molecule type" value="Transcribed_RNA"/>
</dbReference>
<accession>A0A0A9C345</accession>
<reference evidence="1" key="1">
    <citation type="submission" date="2014-09" db="EMBL/GenBank/DDBJ databases">
        <authorList>
            <person name="Magalhaes I.L.F."/>
            <person name="Oliveira U."/>
            <person name="Santos F.R."/>
            <person name="Vidigal T.H.D.A."/>
            <person name="Brescovit A.D."/>
            <person name="Santos A.J."/>
        </authorList>
    </citation>
    <scope>NUCLEOTIDE SEQUENCE</scope>
    <source>
        <tissue evidence="1">Shoot tissue taken approximately 20 cm above the soil surface</tissue>
    </source>
</reference>
<protein>
    <submittedName>
        <fullName evidence="1">Uncharacterized protein</fullName>
    </submittedName>
</protein>
<dbReference type="AlphaFoldDB" id="A0A0A9C345"/>
<organism evidence="1">
    <name type="scientific">Arundo donax</name>
    <name type="common">Giant reed</name>
    <name type="synonym">Donax arundinaceus</name>
    <dbReference type="NCBI Taxonomy" id="35708"/>
    <lineage>
        <taxon>Eukaryota</taxon>
        <taxon>Viridiplantae</taxon>
        <taxon>Streptophyta</taxon>
        <taxon>Embryophyta</taxon>
        <taxon>Tracheophyta</taxon>
        <taxon>Spermatophyta</taxon>
        <taxon>Magnoliopsida</taxon>
        <taxon>Liliopsida</taxon>
        <taxon>Poales</taxon>
        <taxon>Poaceae</taxon>
        <taxon>PACMAD clade</taxon>
        <taxon>Arundinoideae</taxon>
        <taxon>Arundineae</taxon>
        <taxon>Arundo</taxon>
    </lineage>
</organism>
<evidence type="ECO:0000313" key="1">
    <source>
        <dbReference type="EMBL" id="JAD67810.1"/>
    </source>
</evidence>
<sequence>MHQSTLPCHLCTRSFSALSEFN</sequence>
<proteinExistence type="predicted"/>
<reference evidence="1" key="2">
    <citation type="journal article" date="2015" name="Data Brief">
        <title>Shoot transcriptome of the giant reed, Arundo donax.</title>
        <authorList>
            <person name="Barrero R.A."/>
            <person name="Guerrero F.D."/>
            <person name="Moolhuijzen P."/>
            <person name="Goolsby J.A."/>
            <person name="Tidwell J."/>
            <person name="Bellgard S.E."/>
            <person name="Bellgard M.I."/>
        </authorList>
    </citation>
    <scope>NUCLEOTIDE SEQUENCE</scope>
    <source>
        <tissue evidence="1">Shoot tissue taken approximately 20 cm above the soil surface</tissue>
    </source>
</reference>